<feature type="transmembrane region" description="Helical" evidence="1">
    <location>
        <begin position="5"/>
        <end position="25"/>
    </location>
</feature>
<gene>
    <name evidence="2" type="ORF">HNR53_001865</name>
</gene>
<dbReference type="EMBL" id="JACHGK010000005">
    <property type="protein sequence ID" value="MBB6445247.1"/>
    <property type="molecule type" value="Genomic_DNA"/>
</dbReference>
<dbReference type="Gene3D" id="1.20.210.10">
    <property type="entry name" value="Cytochrome c oxidase-like, subunit I domain"/>
    <property type="match status" value="1"/>
</dbReference>
<dbReference type="SUPFAM" id="SSF81442">
    <property type="entry name" value="Cytochrome c oxidase subunit I-like"/>
    <property type="match status" value="1"/>
</dbReference>
<sequence>MAIRLIQISVIYFVIGVGLGLYMSIVHSGDLMPVHAHVNLLGWMSLALAGVIYSLYPQLTSTKLAKTHFWLHNISLPVMMLSLAFFIEGVTSLGLLISIGATVLVIAIILFALNILLNINRKA</sequence>
<name>A0A7X0HSS2_9BACI</name>
<reference evidence="2 3" key="1">
    <citation type="submission" date="2020-08" db="EMBL/GenBank/DDBJ databases">
        <title>Genomic Encyclopedia of Type Strains, Phase IV (KMG-IV): sequencing the most valuable type-strain genomes for metagenomic binning, comparative biology and taxonomic classification.</title>
        <authorList>
            <person name="Goeker M."/>
        </authorList>
    </citation>
    <scope>NUCLEOTIDE SEQUENCE [LARGE SCALE GENOMIC DNA]</scope>
    <source>
        <strain evidence="2 3">DSM 5391</strain>
    </source>
</reference>
<accession>A0A7X0HSS2</accession>
<dbReference type="InterPro" id="IPR036927">
    <property type="entry name" value="Cyt_c_oxase-like_su1_sf"/>
</dbReference>
<evidence type="ECO:0000313" key="2">
    <source>
        <dbReference type="EMBL" id="MBB6445247.1"/>
    </source>
</evidence>
<protein>
    <submittedName>
        <fullName evidence="2">Cbb3-type cytochrome oxidase subunit 1</fullName>
    </submittedName>
</protein>
<evidence type="ECO:0000256" key="1">
    <source>
        <dbReference type="SAM" id="Phobius"/>
    </source>
</evidence>
<comment type="caution">
    <text evidence="2">The sequence shown here is derived from an EMBL/GenBank/DDBJ whole genome shotgun (WGS) entry which is preliminary data.</text>
</comment>
<organism evidence="2 3">
    <name type="scientific">Bacillus benzoevorans</name>
    <dbReference type="NCBI Taxonomy" id="1456"/>
    <lineage>
        <taxon>Bacteria</taxon>
        <taxon>Bacillati</taxon>
        <taxon>Bacillota</taxon>
        <taxon>Bacilli</taxon>
        <taxon>Bacillales</taxon>
        <taxon>Bacillaceae</taxon>
        <taxon>Bacillus</taxon>
    </lineage>
</organism>
<feature type="transmembrane region" description="Helical" evidence="1">
    <location>
        <begin position="93"/>
        <end position="117"/>
    </location>
</feature>
<keyword evidence="1" id="KW-0812">Transmembrane</keyword>
<dbReference type="AlphaFoldDB" id="A0A7X0HSS2"/>
<feature type="transmembrane region" description="Helical" evidence="1">
    <location>
        <begin position="68"/>
        <end position="87"/>
    </location>
</feature>
<keyword evidence="3" id="KW-1185">Reference proteome</keyword>
<dbReference type="RefSeq" id="WP_184525109.1">
    <property type="nucleotide sequence ID" value="NZ_JACHGK010000005.1"/>
</dbReference>
<evidence type="ECO:0000313" key="3">
    <source>
        <dbReference type="Proteomes" id="UP000531594"/>
    </source>
</evidence>
<dbReference type="Proteomes" id="UP000531594">
    <property type="component" value="Unassembled WGS sequence"/>
</dbReference>
<proteinExistence type="predicted"/>
<feature type="transmembrane region" description="Helical" evidence="1">
    <location>
        <begin position="37"/>
        <end position="56"/>
    </location>
</feature>
<keyword evidence="1" id="KW-0472">Membrane</keyword>
<keyword evidence="1" id="KW-1133">Transmembrane helix</keyword>